<evidence type="ECO:0000259" key="2">
    <source>
        <dbReference type="Pfam" id="PF13383"/>
    </source>
</evidence>
<organism evidence="3 4">
    <name type="scientific">Coleophoma crateriformis</name>
    <dbReference type="NCBI Taxonomy" id="565419"/>
    <lineage>
        <taxon>Eukaryota</taxon>
        <taxon>Fungi</taxon>
        <taxon>Dikarya</taxon>
        <taxon>Ascomycota</taxon>
        <taxon>Pezizomycotina</taxon>
        <taxon>Leotiomycetes</taxon>
        <taxon>Helotiales</taxon>
        <taxon>Dermateaceae</taxon>
        <taxon>Coleophoma</taxon>
    </lineage>
</organism>
<evidence type="ECO:0000313" key="4">
    <source>
        <dbReference type="Proteomes" id="UP000256328"/>
    </source>
</evidence>
<evidence type="ECO:0000313" key="3">
    <source>
        <dbReference type="EMBL" id="RDW92393.1"/>
    </source>
</evidence>
<dbReference type="Proteomes" id="UP000256328">
    <property type="component" value="Unassembled WGS sequence"/>
</dbReference>
<dbReference type="InterPro" id="IPR026913">
    <property type="entry name" value="METTL24"/>
</dbReference>
<dbReference type="InterPro" id="IPR025714">
    <property type="entry name" value="Methyltranfer_dom"/>
</dbReference>
<dbReference type="OrthoDB" id="10006218at2759"/>
<evidence type="ECO:0000256" key="1">
    <source>
        <dbReference type="SAM" id="Phobius"/>
    </source>
</evidence>
<gene>
    <name evidence="3" type="ORF">BP5796_01787</name>
</gene>
<proteinExistence type="predicted"/>
<accession>A0A3D8T1E9</accession>
<feature type="transmembrane region" description="Helical" evidence="1">
    <location>
        <begin position="12"/>
        <end position="30"/>
    </location>
</feature>
<dbReference type="EMBL" id="PDLN01000002">
    <property type="protein sequence ID" value="RDW92393.1"/>
    <property type="molecule type" value="Genomic_DNA"/>
</dbReference>
<dbReference type="Pfam" id="PF13383">
    <property type="entry name" value="Methyltransf_22"/>
    <property type="match status" value="1"/>
</dbReference>
<keyword evidence="1" id="KW-0472">Membrane</keyword>
<keyword evidence="1" id="KW-1133">Transmembrane helix</keyword>
<dbReference type="PANTHER" id="PTHR32026">
    <property type="entry name" value="METHYLTRANSFERASE-LIKE PROTEIN 24"/>
    <property type="match status" value="1"/>
</dbReference>
<comment type="caution">
    <text evidence="3">The sequence shown here is derived from an EMBL/GenBank/DDBJ whole genome shotgun (WGS) entry which is preliminary data.</text>
</comment>
<feature type="domain" description="Methyltransferase" evidence="2">
    <location>
        <begin position="55"/>
        <end position="296"/>
    </location>
</feature>
<protein>
    <recommendedName>
        <fullName evidence="2">Methyltransferase domain-containing protein</fullName>
    </recommendedName>
</protein>
<keyword evidence="1" id="KW-0812">Transmembrane</keyword>
<sequence>MLVRAGGKAPLAFIFASAIIFAVVLLHRYGMDSGMLPDTATIKNNFAASFGAGRSVKTFMDRSEKLWQKTVQQRHVLRENNYNGQDIGFFPARDGPSYFTWYFSIWDLIPASYNCPHEVERIGRMGDGGKWVCGMHRYETKKPCVLYSFGIQNESSFEQEMLERTNCEVFGYDFSVSDFGKALRPEFSDRAHFKQVGISGLSKPENNPPFYTIQDLMAQNGHDYIDILKIDIEYAEFDALSSLNAWANGNMEFPIGQMLIEIHLFRDQPISSLSFLDWWESLEARGLRPVWTEPNLLAVTVHLEDSQPRLAEYSLINIHDKRNVLYH</sequence>
<reference evidence="3 4" key="1">
    <citation type="journal article" date="2018" name="IMA Fungus">
        <title>IMA Genome-F 9: Draft genome sequence of Annulohypoxylon stygium, Aspergillus mulundensis, Berkeleyomyces basicola (syn. Thielaviopsis basicola), Ceratocystis smalleyi, two Cercospora beticola strains, Coleophoma cylindrospora, Fusarium fracticaudum, Phialophora cf. hyalina, and Morchella septimelata.</title>
        <authorList>
            <person name="Wingfield B.D."/>
            <person name="Bills G.F."/>
            <person name="Dong Y."/>
            <person name="Huang W."/>
            <person name="Nel W.J."/>
            <person name="Swalarsk-Parry B.S."/>
            <person name="Vaghefi N."/>
            <person name="Wilken P.M."/>
            <person name="An Z."/>
            <person name="de Beer Z.W."/>
            <person name="De Vos L."/>
            <person name="Chen L."/>
            <person name="Duong T.A."/>
            <person name="Gao Y."/>
            <person name="Hammerbacher A."/>
            <person name="Kikkert J.R."/>
            <person name="Li Y."/>
            <person name="Li H."/>
            <person name="Li K."/>
            <person name="Li Q."/>
            <person name="Liu X."/>
            <person name="Ma X."/>
            <person name="Naidoo K."/>
            <person name="Pethybridge S.J."/>
            <person name="Sun J."/>
            <person name="Steenkamp E.T."/>
            <person name="van der Nest M.A."/>
            <person name="van Wyk S."/>
            <person name="Wingfield M.J."/>
            <person name="Xiong C."/>
            <person name="Yue Q."/>
            <person name="Zhang X."/>
        </authorList>
    </citation>
    <scope>NUCLEOTIDE SEQUENCE [LARGE SCALE GENOMIC DNA]</scope>
    <source>
        <strain evidence="3 4">BP5796</strain>
    </source>
</reference>
<name>A0A3D8T1E9_9HELO</name>
<dbReference type="AlphaFoldDB" id="A0A3D8T1E9"/>
<dbReference type="PANTHER" id="PTHR32026:SF10">
    <property type="entry name" value="METHYLTRANSFERASE-LIKE PROTEIN 24-RELATED"/>
    <property type="match status" value="1"/>
</dbReference>
<keyword evidence="4" id="KW-1185">Reference proteome</keyword>